<feature type="region of interest" description="Disordered" evidence="1">
    <location>
        <begin position="299"/>
        <end position="320"/>
    </location>
</feature>
<feature type="compositionally biased region" description="Low complexity" evidence="1">
    <location>
        <begin position="90"/>
        <end position="102"/>
    </location>
</feature>
<organism evidence="2 3">
    <name type="scientific">Streblomastix strix</name>
    <dbReference type="NCBI Taxonomy" id="222440"/>
    <lineage>
        <taxon>Eukaryota</taxon>
        <taxon>Metamonada</taxon>
        <taxon>Preaxostyla</taxon>
        <taxon>Oxymonadida</taxon>
        <taxon>Streblomastigidae</taxon>
        <taxon>Streblomastix</taxon>
    </lineage>
</organism>
<evidence type="ECO:0000256" key="1">
    <source>
        <dbReference type="SAM" id="MobiDB-lite"/>
    </source>
</evidence>
<feature type="compositionally biased region" description="Basic and acidic residues" evidence="1">
    <location>
        <begin position="65"/>
        <end position="75"/>
    </location>
</feature>
<dbReference type="AlphaFoldDB" id="A0A5J4X721"/>
<evidence type="ECO:0000313" key="2">
    <source>
        <dbReference type="EMBL" id="KAA6403010.1"/>
    </source>
</evidence>
<feature type="compositionally biased region" description="Basic and acidic residues" evidence="1">
    <location>
        <begin position="8"/>
        <end position="20"/>
    </location>
</feature>
<dbReference type="Proteomes" id="UP000324800">
    <property type="component" value="Unassembled WGS sequence"/>
</dbReference>
<feature type="compositionally biased region" description="Polar residues" evidence="1">
    <location>
        <begin position="389"/>
        <end position="413"/>
    </location>
</feature>
<gene>
    <name evidence="2" type="ORF">EZS28_001453</name>
</gene>
<feature type="region of interest" description="Disordered" evidence="1">
    <location>
        <begin position="201"/>
        <end position="220"/>
    </location>
</feature>
<feature type="non-terminal residue" evidence="2">
    <location>
        <position position="1"/>
    </location>
</feature>
<feature type="compositionally biased region" description="Acidic residues" evidence="1">
    <location>
        <begin position="305"/>
        <end position="320"/>
    </location>
</feature>
<evidence type="ECO:0000313" key="3">
    <source>
        <dbReference type="Proteomes" id="UP000324800"/>
    </source>
</evidence>
<feature type="compositionally biased region" description="Polar residues" evidence="1">
    <location>
        <begin position="103"/>
        <end position="117"/>
    </location>
</feature>
<feature type="region of interest" description="Disordered" evidence="1">
    <location>
        <begin position="65"/>
        <end position="136"/>
    </location>
</feature>
<feature type="compositionally biased region" description="Polar residues" evidence="1">
    <location>
        <begin position="237"/>
        <end position="248"/>
    </location>
</feature>
<feature type="compositionally biased region" description="Basic and acidic residues" evidence="1">
    <location>
        <begin position="30"/>
        <end position="39"/>
    </location>
</feature>
<feature type="region of interest" description="Disordered" evidence="1">
    <location>
        <begin position="1"/>
        <end position="39"/>
    </location>
</feature>
<feature type="region of interest" description="Disordered" evidence="1">
    <location>
        <begin position="232"/>
        <end position="260"/>
    </location>
</feature>
<dbReference type="EMBL" id="SNRW01000151">
    <property type="protein sequence ID" value="KAA6403010.1"/>
    <property type="molecule type" value="Genomic_DNA"/>
</dbReference>
<feature type="region of interest" description="Disordered" evidence="1">
    <location>
        <begin position="389"/>
        <end position="459"/>
    </location>
</feature>
<protein>
    <submittedName>
        <fullName evidence="2">Uncharacterized protein</fullName>
    </submittedName>
</protein>
<name>A0A5J4X721_9EUKA</name>
<sequence>SRSRGYSRSRDYKGTRETRINIDGNQNGYETRDELRGRVRGTLEKQRRMLSDDPNDGWTIRTQMEKDSAEKHNNRDSSWTENETLQHPNSSSTTQTTCSSNTMNIQQEQVQQKQLTPVQIPRQRGRKDVASNQDDIDEHEILQEKLAALQREKQQQGISESENDWQQIIEEIDNNNSQTPKQAQQQQQQQMNQQSVFSQTAKYQIQQKTPNTKAQQKIASSIQRMISTVINKDKPSSHTQQPDTSTQKATHRAGDKQRQKKIEREIKRLQTGQQFQQQGNNDINNLNVDVSDIQGTVGQLPRENAEEEEEEEDDDEQVDEEALIQSKDYRVNINSYLPVQENLGIQPQNNQGLNTLGQMKKEKPVPAPVGVQEKLKKGKGSKNIISTEDFNASNEPSQGNNDQTQIYTASTVPKPNVASKRGRKMLNQFNSNQKTLVKRMKGSRTHDRAGTLQPGEISVEISIWNRRDKRADEDSSQGE</sequence>
<comment type="caution">
    <text evidence="2">The sequence shown here is derived from an EMBL/GenBank/DDBJ whole genome shotgun (WGS) entry which is preliminary data.</text>
</comment>
<feature type="compositionally biased region" description="Low complexity" evidence="1">
    <location>
        <begin position="177"/>
        <end position="195"/>
    </location>
</feature>
<reference evidence="2 3" key="1">
    <citation type="submission" date="2019-03" db="EMBL/GenBank/DDBJ databases">
        <title>Single cell metagenomics reveals metabolic interactions within the superorganism composed of flagellate Streblomastix strix and complex community of Bacteroidetes bacteria on its surface.</title>
        <authorList>
            <person name="Treitli S.C."/>
            <person name="Kolisko M."/>
            <person name="Husnik F."/>
            <person name="Keeling P."/>
            <person name="Hampl V."/>
        </authorList>
    </citation>
    <scope>NUCLEOTIDE SEQUENCE [LARGE SCALE GENOMIC DNA]</scope>
    <source>
        <strain evidence="2">ST1C</strain>
    </source>
</reference>
<feature type="region of interest" description="Disordered" evidence="1">
    <location>
        <begin position="176"/>
        <end position="195"/>
    </location>
</feature>
<proteinExistence type="predicted"/>
<accession>A0A5J4X721</accession>
<feature type="compositionally biased region" description="Polar residues" evidence="1">
    <location>
        <begin position="76"/>
        <end position="89"/>
    </location>
</feature>